<reference evidence="5" key="1">
    <citation type="submission" date="2025-08" db="UniProtKB">
        <authorList>
            <consortium name="RefSeq"/>
        </authorList>
    </citation>
    <scope>IDENTIFICATION</scope>
    <source>
        <tissue evidence="5">Gonads</tissue>
    </source>
</reference>
<dbReference type="PANTHER" id="PTHR10579">
    <property type="entry name" value="CALCIUM-ACTIVATED CHLORIDE CHANNEL REGULATOR"/>
    <property type="match status" value="1"/>
</dbReference>
<gene>
    <name evidence="5" type="primary">LOC106167493</name>
</gene>
<dbReference type="InterPro" id="IPR036465">
    <property type="entry name" value="vWFA_dom_sf"/>
</dbReference>
<dbReference type="Gene3D" id="2.60.40.10">
    <property type="entry name" value="Immunoglobulins"/>
    <property type="match status" value="1"/>
</dbReference>
<dbReference type="InterPro" id="IPR013783">
    <property type="entry name" value="Ig-like_fold"/>
</dbReference>
<feature type="domain" description="VWFA" evidence="3">
    <location>
        <begin position="292"/>
        <end position="359"/>
    </location>
</feature>
<keyword evidence="1" id="KW-1133">Transmembrane helix</keyword>
<dbReference type="OrthoDB" id="10021899at2759"/>
<evidence type="ECO:0000259" key="3">
    <source>
        <dbReference type="Pfam" id="PF13519"/>
    </source>
</evidence>
<dbReference type="RefSeq" id="XP_013401735.1">
    <property type="nucleotide sequence ID" value="XM_013546281.1"/>
</dbReference>
<accession>A0A1S3IU51</accession>
<evidence type="ECO:0000313" key="5">
    <source>
        <dbReference type="RefSeq" id="XP_013401735.1"/>
    </source>
</evidence>
<keyword evidence="1" id="KW-0812">Transmembrane</keyword>
<evidence type="ECO:0000313" key="4">
    <source>
        <dbReference type="Proteomes" id="UP000085678"/>
    </source>
</evidence>
<protein>
    <submittedName>
        <fullName evidence="5">Calcium-activated chloride channel regulator 1-like</fullName>
    </submittedName>
</protein>
<dbReference type="InterPro" id="IPR002035">
    <property type="entry name" value="VWF_A"/>
</dbReference>
<dbReference type="InParanoid" id="A0A1S3IU51"/>
<evidence type="ECO:0000259" key="2">
    <source>
        <dbReference type="Pfam" id="PF08434"/>
    </source>
</evidence>
<sequence>MNISLVNNGYEGLLIAIREDVSESEALITRLKEVFTDVSSRLFSATRQRAYLRNVTILVPKSWQKKNDYGEPGIEAFDKANIIIVKSGKNPDHNPYVIQPGHCGEPGQYMHLTKKFLLDDDVASPWGDRGKTIVHEWGHLRWGLFDEYALDDDPKDKPFYLDSGKIEGVRCSLNLFWELNEGCNVSESSGLPEDNCIFIVPTKGQEATASYGSHHYVPTVTDFCDNNTSPSNRHNDRAPNRQNRFCAGRSAWEVMRESDDFKDGRNPPLPKTPVTGTVPHFTVLQQKPRRYVLVLDVSGSMDRQGENGNTRLENLRQACEEYLLHIIAEGDSVGIVEFDTTAVIITSLTNVSSESVLEANGAAAAGGILLVVSDGDENRLPFISDVKPSLIDKKIITDTILFTKDADSQLISLAKDTGGMSFLESQGTLSPALMSAVTKTVTQRSGDQTNTVVQVLSDTLTVAGGGIPLQGAIYVDSTIGKNTSFVFNWKAGLRQIRVVLKTPDNVTNTPEDDDYNFSAGTLRYRINGTAKVGKWLYIVRNTGTEIATVQLQVSSRPSGSGEPIVLTASVSSDVVDLADPASSRIAIYGIVTQGFKAVVGANVVAYIDASGQTNTLQLLDNGAGADNTKNDGIYTAYFLNFGENGAYSIRVVVIGEDGTSLKSVIGGQKAIRLVTNNTSGYTAKPEITYTPIEPFMRSDSGGLFTVINLPTSTPGSEPPDLYPPGSIYDLVLGAVNTENKTVTLSWTATGDDLDQGNASSYDIRYSTSISDIRNNFMESNKFLDDDLLQGKLDSPLPAGGAETFIVQFNQTVDHNVTYFIALVATDDRNQSGQVSNVVSVSFVYVNPFPSADPVTSTEATTEYETTAVDTTTELTTLKSKPLEEDNPFNIIGIIIASVAVVVIIIIAVAIALHIRRKNLLKGYVIQ</sequence>
<dbReference type="Pfam" id="PF13519">
    <property type="entry name" value="VWA_2"/>
    <property type="match status" value="1"/>
</dbReference>
<dbReference type="GeneID" id="106167493"/>
<dbReference type="CDD" id="cd00198">
    <property type="entry name" value="vWFA"/>
    <property type="match status" value="1"/>
</dbReference>
<keyword evidence="1" id="KW-0472">Membrane</keyword>
<proteinExistence type="predicted"/>
<dbReference type="PANTHER" id="PTHR10579:SF177">
    <property type="entry name" value="CALCIUM-ACTIVATED CHLORIDE CHANNEL REGULATOR 4-LIKE PROTEIN"/>
    <property type="match status" value="1"/>
</dbReference>
<keyword evidence="4" id="KW-1185">Reference proteome</keyword>
<dbReference type="Gene3D" id="3.40.50.410">
    <property type="entry name" value="von Willebrand factor, type A domain"/>
    <property type="match status" value="1"/>
</dbReference>
<dbReference type="AlphaFoldDB" id="A0A1S3IU51"/>
<organism evidence="4 5">
    <name type="scientific">Lingula anatina</name>
    <name type="common">Brachiopod</name>
    <name type="synonym">Lingula unguis</name>
    <dbReference type="NCBI Taxonomy" id="7574"/>
    <lineage>
        <taxon>Eukaryota</taxon>
        <taxon>Metazoa</taxon>
        <taxon>Spiralia</taxon>
        <taxon>Lophotrochozoa</taxon>
        <taxon>Brachiopoda</taxon>
        <taxon>Linguliformea</taxon>
        <taxon>Lingulata</taxon>
        <taxon>Lingulida</taxon>
        <taxon>Linguloidea</taxon>
        <taxon>Lingulidae</taxon>
        <taxon>Lingula</taxon>
    </lineage>
</organism>
<dbReference type="STRING" id="7574.A0A1S3IU51"/>
<evidence type="ECO:0000256" key="1">
    <source>
        <dbReference type="SAM" id="Phobius"/>
    </source>
</evidence>
<dbReference type="InterPro" id="IPR051266">
    <property type="entry name" value="CLCR"/>
</dbReference>
<dbReference type="InterPro" id="IPR013642">
    <property type="entry name" value="CLCA_N"/>
</dbReference>
<dbReference type="NCBIfam" id="NF041940">
    <property type="entry name" value="choice_anch_X"/>
    <property type="match status" value="1"/>
</dbReference>
<dbReference type="Proteomes" id="UP000085678">
    <property type="component" value="Unplaced"/>
</dbReference>
<feature type="transmembrane region" description="Helical" evidence="1">
    <location>
        <begin position="888"/>
        <end position="912"/>
    </location>
</feature>
<dbReference type="SUPFAM" id="SSF53300">
    <property type="entry name" value="vWA-like"/>
    <property type="match status" value="1"/>
</dbReference>
<name>A0A1S3IU51_LINAN</name>
<feature type="domain" description="Calcium-activated chloride channel N-terminal" evidence="2">
    <location>
        <begin position="3"/>
        <end position="263"/>
    </location>
</feature>
<dbReference type="Pfam" id="PF08434">
    <property type="entry name" value="CLCA"/>
    <property type="match status" value="1"/>
</dbReference>
<dbReference type="KEGG" id="lak:106167493"/>